<name>A0A8J2Y6V9_9PROT</name>
<dbReference type="GO" id="GO:0006730">
    <property type="term" value="P:one-carbon metabolic process"/>
    <property type="evidence" value="ECO:0007669"/>
    <property type="project" value="UniProtKB-KW"/>
</dbReference>
<dbReference type="PRINTS" id="PR00070">
    <property type="entry name" value="DHFR"/>
</dbReference>
<dbReference type="GO" id="GO:0005829">
    <property type="term" value="C:cytosol"/>
    <property type="evidence" value="ECO:0007669"/>
    <property type="project" value="TreeGrafter"/>
</dbReference>
<reference evidence="11" key="1">
    <citation type="journal article" date="2014" name="Int. J. Syst. Evol. Microbiol.">
        <title>Complete genome sequence of Corynebacterium casei LMG S-19264T (=DSM 44701T), isolated from a smear-ripened cheese.</title>
        <authorList>
            <consortium name="US DOE Joint Genome Institute (JGI-PGF)"/>
            <person name="Walter F."/>
            <person name="Albersmeier A."/>
            <person name="Kalinowski J."/>
            <person name="Ruckert C."/>
        </authorList>
    </citation>
    <scope>NUCLEOTIDE SEQUENCE</scope>
    <source>
        <strain evidence="11">CGMCC 1.12921</strain>
    </source>
</reference>
<dbReference type="UniPathway" id="UPA00077">
    <property type="reaction ID" value="UER00158"/>
</dbReference>
<dbReference type="EC" id="1.5.1.3" evidence="3 8"/>
<evidence type="ECO:0000313" key="12">
    <source>
        <dbReference type="Proteomes" id="UP000613582"/>
    </source>
</evidence>
<feature type="domain" description="DHFR" evidence="10">
    <location>
        <begin position="9"/>
        <end position="173"/>
    </location>
</feature>
<protein>
    <recommendedName>
        <fullName evidence="3 8">Dihydrofolate reductase</fullName>
        <ecNumber evidence="3 8">1.5.1.3</ecNumber>
    </recommendedName>
</protein>
<dbReference type="RefSeq" id="WP_188158885.1">
    <property type="nucleotide sequence ID" value="NZ_BMGH01000001.1"/>
</dbReference>
<dbReference type="Proteomes" id="UP000613582">
    <property type="component" value="Unassembled WGS sequence"/>
</dbReference>
<evidence type="ECO:0000256" key="4">
    <source>
        <dbReference type="ARBA" id="ARBA00022563"/>
    </source>
</evidence>
<evidence type="ECO:0000256" key="8">
    <source>
        <dbReference type="PIRNR" id="PIRNR000194"/>
    </source>
</evidence>
<dbReference type="FunFam" id="3.40.430.10:FF:000001">
    <property type="entry name" value="Dihydrofolate reductase"/>
    <property type="match status" value="1"/>
</dbReference>
<comment type="pathway">
    <text evidence="1 8">Cofactor biosynthesis; tetrahydrofolate biosynthesis; 5,6,7,8-tetrahydrofolate from 7,8-dihydrofolate: step 1/1.</text>
</comment>
<dbReference type="PANTHER" id="PTHR48069:SF3">
    <property type="entry name" value="DIHYDROFOLATE REDUCTASE"/>
    <property type="match status" value="1"/>
</dbReference>
<evidence type="ECO:0000256" key="2">
    <source>
        <dbReference type="ARBA" id="ARBA00009539"/>
    </source>
</evidence>
<organism evidence="11 12">
    <name type="scientific">Aquisalinus flavus</name>
    <dbReference type="NCBI Taxonomy" id="1526572"/>
    <lineage>
        <taxon>Bacteria</taxon>
        <taxon>Pseudomonadati</taxon>
        <taxon>Pseudomonadota</taxon>
        <taxon>Alphaproteobacteria</taxon>
        <taxon>Parvularculales</taxon>
        <taxon>Parvularculaceae</taxon>
        <taxon>Aquisalinus</taxon>
    </lineage>
</organism>
<dbReference type="GO" id="GO:0070401">
    <property type="term" value="F:NADP+ binding"/>
    <property type="evidence" value="ECO:0007669"/>
    <property type="project" value="UniProtKB-ARBA"/>
</dbReference>
<evidence type="ECO:0000256" key="6">
    <source>
        <dbReference type="ARBA" id="ARBA00023002"/>
    </source>
</evidence>
<dbReference type="SUPFAM" id="SSF53597">
    <property type="entry name" value="Dihydrofolate reductase-like"/>
    <property type="match status" value="1"/>
</dbReference>
<dbReference type="PANTHER" id="PTHR48069">
    <property type="entry name" value="DIHYDROFOLATE REDUCTASE"/>
    <property type="match status" value="1"/>
</dbReference>
<dbReference type="PIRSF" id="PIRSF000194">
    <property type="entry name" value="DHFR"/>
    <property type="match status" value="1"/>
</dbReference>
<dbReference type="InterPro" id="IPR024072">
    <property type="entry name" value="DHFR-like_dom_sf"/>
</dbReference>
<dbReference type="GO" id="GO:0046655">
    <property type="term" value="P:folic acid metabolic process"/>
    <property type="evidence" value="ECO:0007669"/>
    <property type="project" value="TreeGrafter"/>
</dbReference>
<dbReference type="GO" id="GO:0046452">
    <property type="term" value="P:dihydrofolate metabolic process"/>
    <property type="evidence" value="ECO:0007669"/>
    <property type="project" value="TreeGrafter"/>
</dbReference>
<comment type="function">
    <text evidence="7 8">Key enzyme in folate metabolism. Catalyzes an essential reaction for de novo glycine and purine synthesis, and for DNA precursor synthesis.</text>
</comment>
<keyword evidence="4 8" id="KW-0554">One-carbon metabolism</keyword>
<keyword evidence="6 8" id="KW-0560">Oxidoreductase</keyword>
<comment type="similarity">
    <text evidence="2 8 9">Belongs to the dihydrofolate reductase family.</text>
</comment>
<keyword evidence="12" id="KW-1185">Reference proteome</keyword>
<evidence type="ECO:0000256" key="5">
    <source>
        <dbReference type="ARBA" id="ARBA00022857"/>
    </source>
</evidence>
<comment type="catalytic activity">
    <reaction evidence="8">
        <text>(6S)-5,6,7,8-tetrahydrofolate + NADP(+) = 7,8-dihydrofolate + NADPH + H(+)</text>
        <dbReference type="Rhea" id="RHEA:15009"/>
        <dbReference type="ChEBI" id="CHEBI:15378"/>
        <dbReference type="ChEBI" id="CHEBI:57451"/>
        <dbReference type="ChEBI" id="CHEBI:57453"/>
        <dbReference type="ChEBI" id="CHEBI:57783"/>
        <dbReference type="ChEBI" id="CHEBI:58349"/>
        <dbReference type="EC" id="1.5.1.3"/>
    </reaction>
</comment>
<evidence type="ECO:0000256" key="1">
    <source>
        <dbReference type="ARBA" id="ARBA00004903"/>
    </source>
</evidence>
<dbReference type="InterPro" id="IPR001796">
    <property type="entry name" value="DHFR_dom"/>
</dbReference>
<evidence type="ECO:0000256" key="3">
    <source>
        <dbReference type="ARBA" id="ARBA00012856"/>
    </source>
</evidence>
<dbReference type="AlphaFoldDB" id="A0A8J2Y6V9"/>
<accession>A0A8J2Y6V9</accession>
<dbReference type="InterPro" id="IPR017925">
    <property type="entry name" value="DHFR_CS"/>
</dbReference>
<dbReference type="GO" id="GO:0046654">
    <property type="term" value="P:tetrahydrofolate biosynthetic process"/>
    <property type="evidence" value="ECO:0007669"/>
    <property type="project" value="UniProtKB-UniPathway"/>
</dbReference>
<comment type="caution">
    <text evidence="11">The sequence shown here is derived from an EMBL/GenBank/DDBJ whole genome shotgun (WGS) entry which is preliminary data.</text>
</comment>
<dbReference type="CDD" id="cd00209">
    <property type="entry name" value="DHFR"/>
    <property type="match status" value="1"/>
</dbReference>
<gene>
    <name evidence="11" type="primary">folA</name>
    <name evidence="11" type="ORF">GCM10011342_16410</name>
</gene>
<reference evidence="11" key="2">
    <citation type="submission" date="2020-09" db="EMBL/GenBank/DDBJ databases">
        <authorList>
            <person name="Sun Q."/>
            <person name="Zhou Y."/>
        </authorList>
    </citation>
    <scope>NUCLEOTIDE SEQUENCE</scope>
    <source>
        <strain evidence="11">CGMCC 1.12921</strain>
    </source>
</reference>
<evidence type="ECO:0000256" key="9">
    <source>
        <dbReference type="RuleBase" id="RU004474"/>
    </source>
</evidence>
<dbReference type="PROSITE" id="PS00075">
    <property type="entry name" value="DHFR_1"/>
    <property type="match status" value="1"/>
</dbReference>
<proteinExistence type="inferred from homology"/>
<dbReference type="GO" id="GO:0004146">
    <property type="term" value="F:dihydrofolate reductase activity"/>
    <property type="evidence" value="ECO:0007669"/>
    <property type="project" value="UniProtKB-EC"/>
</dbReference>
<dbReference type="InterPro" id="IPR012259">
    <property type="entry name" value="DHFR"/>
</dbReference>
<dbReference type="PROSITE" id="PS51330">
    <property type="entry name" value="DHFR_2"/>
    <property type="match status" value="1"/>
</dbReference>
<sequence>MIDRQTNIRLAIVVAMARNYVIGKDDGLPWQLPDDLKWFRQVTMGKPIIMGRVTFDSIGKALPGRDNIVISRNNDFQEGNVTVAGDMEDAIAIAEAFAIARDVNEIAIIGGAQIYAEALPNVSRLYLTEIDADIEGDTFFPTFSMDEWDRSVAQEITSDDRNQYAARMLTLDRKA</sequence>
<dbReference type="Gene3D" id="3.40.430.10">
    <property type="entry name" value="Dihydrofolate Reductase, subunit A"/>
    <property type="match status" value="1"/>
</dbReference>
<dbReference type="EMBL" id="BMGH01000001">
    <property type="protein sequence ID" value="GGD08292.1"/>
    <property type="molecule type" value="Genomic_DNA"/>
</dbReference>
<dbReference type="Pfam" id="PF00186">
    <property type="entry name" value="DHFR_1"/>
    <property type="match status" value="1"/>
</dbReference>
<evidence type="ECO:0000313" key="11">
    <source>
        <dbReference type="EMBL" id="GGD08292.1"/>
    </source>
</evidence>
<evidence type="ECO:0000259" key="10">
    <source>
        <dbReference type="PROSITE" id="PS51330"/>
    </source>
</evidence>
<keyword evidence="5 8" id="KW-0521">NADP</keyword>
<evidence type="ECO:0000256" key="7">
    <source>
        <dbReference type="ARBA" id="ARBA00025067"/>
    </source>
</evidence>